<accession>M0A4X7</accession>
<reference evidence="3 4" key="1">
    <citation type="journal article" date="2014" name="PLoS Genet.">
        <title>Phylogenetically driven sequencing of extremely halophilic archaea reveals strategies for static and dynamic osmo-response.</title>
        <authorList>
            <person name="Becker E.A."/>
            <person name="Seitzer P.M."/>
            <person name="Tritt A."/>
            <person name="Larsen D."/>
            <person name="Krusor M."/>
            <person name="Yao A.I."/>
            <person name="Wu D."/>
            <person name="Madern D."/>
            <person name="Eisen J.A."/>
            <person name="Darling A.E."/>
            <person name="Facciotti M.T."/>
        </authorList>
    </citation>
    <scope>NUCLEOTIDE SEQUENCE [LARGE SCALE GENOMIC DNA]</scope>
    <source>
        <strain evidence="3 4">JCM 10989</strain>
    </source>
</reference>
<dbReference type="Proteomes" id="UP000011519">
    <property type="component" value="Unassembled WGS sequence"/>
</dbReference>
<dbReference type="Pfam" id="PF03551">
    <property type="entry name" value="PadR"/>
    <property type="match status" value="1"/>
</dbReference>
<evidence type="ECO:0000256" key="1">
    <source>
        <dbReference type="SAM" id="MobiDB-lite"/>
    </source>
</evidence>
<proteinExistence type="predicted"/>
<keyword evidence="4" id="KW-1185">Reference proteome</keyword>
<comment type="caution">
    <text evidence="3">The sequence shown here is derived from an EMBL/GenBank/DDBJ whole genome shotgun (WGS) entry which is preliminary data.</text>
</comment>
<name>M0A4X7_9EURY</name>
<evidence type="ECO:0000259" key="2">
    <source>
        <dbReference type="Pfam" id="PF03551"/>
    </source>
</evidence>
<gene>
    <name evidence="3" type="ORF">C483_06485</name>
</gene>
<dbReference type="InterPro" id="IPR036390">
    <property type="entry name" value="WH_DNA-bd_sf"/>
</dbReference>
<dbReference type="InterPro" id="IPR005149">
    <property type="entry name" value="Tscrpt_reg_PadR_N"/>
</dbReference>
<protein>
    <submittedName>
        <fullName evidence="3">PadR family transcriptional regulator</fullName>
    </submittedName>
</protein>
<dbReference type="PATRIC" id="fig|1227493.4.peg.1275"/>
<sequence>MRDTSQKTDTLFEALSKTATTELSSEQPVDTDRTENADRAGAASGERGQNPGFERQTEDTDSADSELDELLAQALAELPVPEVEFSDELVKHNLDEILLVLIALHDGSHGDELLTDLSQHFGTDLSPGTVYPALHALEESGYLSMHTKVRTKEYSTADEPAVQTTLEQTMLEHLAFGLLLAVFLSRY</sequence>
<dbReference type="RefSeq" id="WP_006652530.1">
    <property type="nucleotide sequence ID" value="NZ_AOIM01000015.1"/>
</dbReference>
<evidence type="ECO:0000313" key="4">
    <source>
        <dbReference type="Proteomes" id="UP000011519"/>
    </source>
</evidence>
<dbReference type="Gene3D" id="1.10.10.10">
    <property type="entry name" value="Winged helix-like DNA-binding domain superfamily/Winged helix DNA-binding domain"/>
    <property type="match status" value="1"/>
</dbReference>
<organism evidence="3 4">
    <name type="scientific">Natrialba hulunbeirensis JCM 10989</name>
    <dbReference type="NCBI Taxonomy" id="1227493"/>
    <lineage>
        <taxon>Archaea</taxon>
        <taxon>Methanobacteriati</taxon>
        <taxon>Methanobacteriota</taxon>
        <taxon>Stenosarchaea group</taxon>
        <taxon>Halobacteria</taxon>
        <taxon>Halobacteriales</taxon>
        <taxon>Natrialbaceae</taxon>
        <taxon>Natrialba</taxon>
    </lineage>
</organism>
<feature type="domain" description="Transcription regulator PadR N-terminal" evidence="2">
    <location>
        <begin position="100"/>
        <end position="154"/>
    </location>
</feature>
<dbReference type="EMBL" id="AOIM01000015">
    <property type="protein sequence ID" value="ELY92957.1"/>
    <property type="molecule type" value="Genomic_DNA"/>
</dbReference>
<feature type="region of interest" description="Disordered" evidence="1">
    <location>
        <begin position="1"/>
        <end position="65"/>
    </location>
</feature>
<dbReference type="InterPro" id="IPR036388">
    <property type="entry name" value="WH-like_DNA-bd_sf"/>
</dbReference>
<dbReference type="AlphaFoldDB" id="M0A4X7"/>
<feature type="compositionally biased region" description="Polar residues" evidence="1">
    <location>
        <begin position="17"/>
        <end position="28"/>
    </location>
</feature>
<evidence type="ECO:0000313" key="3">
    <source>
        <dbReference type="EMBL" id="ELY92957.1"/>
    </source>
</evidence>
<dbReference type="OrthoDB" id="56053at2157"/>
<dbReference type="SUPFAM" id="SSF46785">
    <property type="entry name" value="Winged helix' DNA-binding domain"/>
    <property type="match status" value="1"/>
</dbReference>